<comment type="caution">
    <text evidence="1">The sequence shown here is derived from an EMBL/GenBank/DDBJ whole genome shotgun (WGS) entry which is preliminary data.</text>
</comment>
<dbReference type="EMBL" id="BARV01044852">
    <property type="protein sequence ID" value="GAI63849.1"/>
    <property type="molecule type" value="Genomic_DNA"/>
</dbReference>
<name>X1S7S6_9ZZZZ</name>
<protein>
    <submittedName>
        <fullName evidence="1">Uncharacterized protein</fullName>
    </submittedName>
</protein>
<evidence type="ECO:0000313" key="1">
    <source>
        <dbReference type="EMBL" id="GAI63849.1"/>
    </source>
</evidence>
<dbReference type="AlphaFoldDB" id="X1S7S6"/>
<reference evidence="1" key="1">
    <citation type="journal article" date="2014" name="Front. Microbiol.">
        <title>High frequency of phylogenetically diverse reductive dehalogenase-homologous genes in deep subseafloor sedimentary metagenomes.</title>
        <authorList>
            <person name="Kawai M."/>
            <person name="Futagami T."/>
            <person name="Toyoda A."/>
            <person name="Takaki Y."/>
            <person name="Nishi S."/>
            <person name="Hori S."/>
            <person name="Arai W."/>
            <person name="Tsubouchi T."/>
            <person name="Morono Y."/>
            <person name="Uchiyama I."/>
            <person name="Ito T."/>
            <person name="Fujiyama A."/>
            <person name="Inagaki F."/>
            <person name="Takami H."/>
        </authorList>
    </citation>
    <scope>NUCLEOTIDE SEQUENCE</scope>
    <source>
        <strain evidence="1">Expedition CK06-06</strain>
    </source>
</reference>
<sequence length="30" mass="3503">MAPLKRDYMPNLKKINVCIKARFGEKAEHT</sequence>
<accession>X1S7S6</accession>
<gene>
    <name evidence="1" type="ORF">S06H3_66098</name>
</gene>
<proteinExistence type="predicted"/>
<organism evidence="1">
    <name type="scientific">marine sediment metagenome</name>
    <dbReference type="NCBI Taxonomy" id="412755"/>
    <lineage>
        <taxon>unclassified sequences</taxon>
        <taxon>metagenomes</taxon>
        <taxon>ecological metagenomes</taxon>
    </lineage>
</organism>
<feature type="non-terminal residue" evidence="1">
    <location>
        <position position="30"/>
    </location>
</feature>